<proteinExistence type="predicted"/>
<accession>A0A380KF31</accession>
<dbReference type="AlphaFoldDB" id="A0A380KF31"/>
<dbReference type="Proteomes" id="UP000254924">
    <property type="component" value="Unassembled WGS sequence"/>
</dbReference>
<name>A0A380KF31_9STRE</name>
<dbReference type="EMBL" id="UHFN01000007">
    <property type="protein sequence ID" value="SUN63653.1"/>
    <property type="molecule type" value="Genomic_DNA"/>
</dbReference>
<keyword evidence="2" id="KW-1185">Reference proteome</keyword>
<dbReference type="Gene3D" id="3.40.50.2000">
    <property type="entry name" value="Glycogen Phosphorylase B"/>
    <property type="match status" value="1"/>
</dbReference>
<sequence>MYNICSFYDDVFDEMQELLHYTLQELGFPSQISHHYIYNNMTNIIFGVPVLGEAGRNVFPKDTIIFNLEQLDPENYRPAIRQWTDNILTLGKYFTIWDYNQQNIDLLTQHGVCAKRFDFGYQKNLHRIQAQAQQDIDVLFYGSINYRRQQIIDTLKAQGVNVMPVFGVYGKERDQLIARSKLVLNLHQLDTELFEIVRCSYMMNNGIPIVSEVNPTTNIDSHFVQGIAASPYDQLVETCLDLLQDDFKRQKLGYKALEIISQRPQFLLLKDIL</sequence>
<reference evidence="1 2" key="1">
    <citation type="submission" date="2018-06" db="EMBL/GenBank/DDBJ databases">
        <authorList>
            <consortium name="Pathogen Informatics"/>
            <person name="Doyle S."/>
        </authorList>
    </citation>
    <scope>NUCLEOTIDE SEQUENCE [LARGE SCALE GENOMIC DNA]</scope>
    <source>
        <strain evidence="1 2">NCTC12224</strain>
    </source>
</reference>
<organism evidence="1 2">
    <name type="scientific">Streptococcus hyointestinalis</name>
    <dbReference type="NCBI Taxonomy" id="1337"/>
    <lineage>
        <taxon>Bacteria</taxon>
        <taxon>Bacillati</taxon>
        <taxon>Bacillota</taxon>
        <taxon>Bacilli</taxon>
        <taxon>Lactobacillales</taxon>
        <taxon>Streptococcaceae</taxon>
        <taxon>Streptococcus</taxon>
    </lineage>
</organism>
<gene>
    <name evidence="1" type="ORF">NCTC12224_02560</name>
</gene>
<evidence type="ECO:0000313" key="2">
    <source>
        <dbReference type="Proteomes" id="UP000254924"/>
    </source>
</evidence>
<evidence type="ECO:0008006" key="3">
    <source>
        <dbReference type="Google" id="ProtNLM"/>
    </source>
</evidence>
<evidence type="ECO:0000313" key="1">
    <source>
        <dbReference type="EMBL" id="SUN63653.1"/>
    </source>
</evidence>
<protein>
    <recommendedName>
        <fullName evidence="3">Glycosyltransferase</fullName>
    </recommendedName>
</protein>